<dbReference type="EMBL" id="BMHE01000047">
    <property type="protein sequence ID" value="GGA05205.1"/>
    <property type="molecule type" value="Genomic_DNA"/>
</dbReference>
<sequence>MGYEGDCHLGVFKECNIVWLDHSRVDVNQKSLDNFSTKRFDILKNSGLKKNDKDGFFKKLSQYIRGLEDNNAVPSNRDAKFANTIIEYVKQNNCSSGIVVVGSNHASNKDSMMRYLLEQEGYDCFVKLL</sequence>
<protein>
    <recommendedName>
        <fullName evidence="3">TraB/GumN family protein</fullName>
    </recommendedName>
</protein>
<comment type="caution">
    <text evidence="1">The sequence shown here is derived from an EMBL/GenBank/DDBJ whole genome shotgun (WGS) entry which is preliminary data.</text>
</comment>
<reference evidence="2" key="1">
    <citation type="journal article" date="2019" name="Int. J. Syst. Evol. Microbiol.">
        <title>The Global Catalogue of Microorganisms (GCM) 10K type strain sequencing project: providing services to taxonomists for standard genome sequencing and annotation.</title>
        <authorList>
            <consortium name="The Broad Institute Genomics Platform"/>
            <consortium name="The Broad Institute Genome Sequencing Center for Infectious Disease"/>
            <person name="Wu L."/>
            <person name="Ma J."/>
        </authorList>
    </citation>
    <scope>NUCLEOTIDE SEQUENCE [LARGE SCALE GENOMIC DNA]</scope>
    <source>
        <strain evidence="2">CGMCC 1.15043</strain>
    </source>
</reference>
<evidence type="ECO:0000313" key="1">
    <source>
        <dbReference type="EMBL" id="GGA05205.1"/>
    </source>
</evidence>
<evidence type="ECO:0008006" key="3">
    <source>
        <dbReference type="Google" id="ProtNLM"/>
    </source>
</evidence>
<dbReference type="Proteomes" id="UP000615455">
    <property type="component" value="Unassembled WGS sequence"/>
</dbReference>
<proteinExistence type="predicted"/>
<evidence type="ECO:0000313" key="2">
    <source>
        <dbReference type="Proteomes" id="UP000615455"/>
    </source>
</evidence>
<accession>A0ABQ1FBN3</accession>
<gene>
    <name evidence="1" type="ORF">GCM10008018_59090</name>
</gene>
<organism evidence="1 2">
    <name type="scientific">Paenibacillus marchantiophytorum</name>
    <dbReference type="NCBI Taxonomy" id="1619310"/>
    <lineage>
        <taxon>Bacteria</taxon>
        <taxon>Bacillati</taxon>
        <taxon>Bacillota</taxon>
        <taxon>Bacilli</taxon>
        <taxon>Bacillales</taxon>
        <taxon>Paenibacillaceae</taxon>
        <taxon>Paenibacillus</taxon>
    </lineage>
</organism>
<name>A0ABQ1FBN3_9BACL</name>
<keyword evidence="2" id="KW-1185">Reference proteome</keyword>